<reference evidence="3" key="1">
    <citation type="submission" date="2021-06" db="EMBL/GenBank/DDBJ databases">
        <authorList>
            <person name="Kallberg Y."/>
            <person name="Tangrot J."/>
            <person name="Rosling A."/>
        </authorList>
    </citation>
    <scope>NUCLEOTIDE SEQUENCE</scope>
    <source>
        <strain evidence="3">87-6 pot B 2015</strain>
    </source>
</reference>
<evidence type="ECO:0000259" key="2">
    <source>
        <dbReference type="Pfam" id="PF25574"/>
    </source>
</evidence>
<accession>A0A9N8VWM7</accession>
<proteinExistence type="predicted"/>
<feature type="domain" description="Importin subunit beta-1/Transportin-1-like TPR repeats" evidence="2">
    <location>
        <begin position="2"/>
        <end position="64"/>
    </location>
</feature>
<keyword evidence="1" id="KW-0677">Repeat</keyword>
<keyword evidence="4" id="KW-1185">Reference proteome</keyword>
<dbReference type="Pfam" id="PF25574">
    <property type="entry name" value="TPR_IMB1"/>
    <property type="match status" value="1"/>
</dbReference>
<name>A0A9N8VWM7_FUNMO</name>
<dbReference type="AlphaFoldDB" id="A0A9N8VWM7"/>
<dbReference type="Proteomes" id="UP000789375">
    <property type="component" value="Unassembled WGS sequence"/>
</dbReference>
<evidence type="ECO:0000313" key="3">
    <source>
        <dbReference type="EMBL" id="CAG8462942.1"/>
    </source>
</evidence>
<feature type="non-terminal residue" evidence="3">
    <location>
        <position position="89"/>
    </location>
</feature>
<evidence type="ECO:0000256" key="1">
    <source>
        <dbReference type="ARBA" id="ARBA00022737"/>
    </source>
</evidence>
<gene>
    <name evidence="3" type="ORF">FMOSSE_LOCUS2134</name>
</gene>
<dbReference type="InterPro" id="IPR058584">
    <property type="entry name" value="IMB1_TNPO1-like_TPR"/>
</dbReference>
<dbReference type="InterPro" id="IPR011989">
    <property type="entry name" value="ARM-like"/>
</dbReference>
<dbReference type="Gene3D" id="1.25.10.10">
    <property type="entry name" value="Leucine-rich Repeat Variant"/>
    <property type="match status" value="1"/>
</dbReference>
<organism evidence="3 4">
    <name type="scientific">Funneliformis mosseae</name>
    <name type="common">Endomycorrhizal fungus</name>
    <name type="synonym">Glomus mosseae</name>
    <dbReference type="NCBI Taxonomy" id="27381"/>
    <lineage>
        <taxon>Eukaryota</taxon>
        <taxon>Fungi</taxon>
        <taxon>Fungi incertae sedis</taxon>
        <taxon>Mucoromycota</taxon>
        <taxon>Glomeromycotina</taxon>
        <taxon>Glomeromycetes</taxon>
        <taxon>Glomerales</taxon>
        <taxon>Glomeraceae</taxon>
        <taxon>Funneliformis</taxon>
    </lineage>
</organism>
<sequence>ELLLRYIEQIFNFLMMTWNDIDRSEIIVRSMIGLIGDLAEAFQNGQIKQWFVADFVHAALKEGRTNRNLPNGTKEVTRWAKEMVKRASQ</sequence>
<protein>
    <submittedName>
        <fullName evidence="3">15035_t:CDS:1</fullName>
    </submittedName>
</protein>
<dbReference type="EMBL" id="CAJVPP010000265">
    <property type="protein sequence ID" value="CAG8462942.1"/>
    <property type="molecule type" value="Genomic_DNA"/>
</dbReference>
<comment type="caution">
    <text evidence="3">The sequence shown here is derived from an EMBL/GenBank/DDBJ whole genome shotgun (WGS) entry which is preliminary data.</text>
</comment>
<evidence type="ECO:0000313" key="4">
    <source>
        <dbReference type="Proteomes" id="UP000789375"/>
    </source>
</evidence>